<feature type="transmembrane region" description="Helical" evidence="2">
    <location>
        <begin position="56"/>
        <end position="78"/>
    </location>
</feature>
<evidence type="ECO:0000256" key="1">
    <source>
        <dbReference type="SAM" id="MobiDB-lite"/>
    </source>
</evidence>
<reference evidence="3 4" key="1">
    <citation type="submission" date="2023-04" db="EMBL/GenBank/DDBJ databases">
        <title>Genome of Basidiobolus ranarum AG-B5.</title>
        <authorList>
            <person name="Stajich J.E."/>
            <person name="Carter-House D."/>
            <person name="Gryganskyi A."/>
        </authorList>
    </citation>
    <scope>NUCLEOTIDE SEQUENCE [LARGE SCALE GENOMIC DNA]</scope>
    <source>
        <strain evidence="3 4">AG-B5</strain>
    </source>
</reference>
<organism evidence="3 4">
    <name type="scientific">Basidiobolus ranarum</name>
    <dbReference type="NCBI Taxonomy" id="34480"/>
    <lineage>
        <taxon>Eukaryota</taxon>
        <taxon>Fungi</taxon>
        <taxon>Fungi incertae sedis</taxon>
        <taxon>Zoopagomycota</taxon>
        <taxon>Entomophthoromycotina</taxon>
        <taxon>Basidiobolomycetes</taxon>
        <taxon>Basidiobolales</taxon>
        <taxon>Basidiobolaceae</taxon>
        <taxon>Basidiobolus</taxon>
    </lineage>
</organism>
<feature type="region of interest" description="Disordered" evidence="1">
    <location>
        <begin position="128"/>
        <end position="151"/>
    </location>
</feature>
<comment type="caution">
    <text evidence="3">The sequence shown here is derived from an EMBL/GenBank/DDBJ whole genome shotgun (WGS) entry which is preliminary data.</text>
</comment>
<feature type="compositionally biased region" description="Polar residues" evidence="1">
    <location>
        <begin position="141"/>
        <end position="151"/>
    </location>
</feature>
<dbReference type="EMBL" id="JASJQH010000028">
    <property type="protein sequence ID" value="KAK9768217.1"/>
    <property type="molecule type" value="Genomic_DNA"/>
</dbReference>
<keyword evidence="2" id="KW-0812">Transmembrane</keyword>
<keyword evidence="4" id="KW-1185">Reference proteome</keyword>
<protein>
    <submittedName>
        <fullName evidence="3">Uncharacterized protein</fullName>
    </submittedName>
</protein>
<name>A0ABR2X3I5_9FUNG</name>
<evidence type="ECO:0000313" key="3">
    <source>
        <dbReference type="EMBL" id="KAK9768217.1"/>
    </source>
</evidence>
<sequence>MYAMSTPHITQWGTSAHSACEMRNGNSFLEWTSHVLTNILWFIAFVVGVDRLLWVLFGSVLVWLILVLIIALLTMLYGDITKLHLCCCSCESDLEKVSDSELQEKLAIFRLINVDNSSWPTHNFISKESHSHHEDEGGESTNKVEVTQTKY</sequence>
<dbReference type="Proteomes" id="UP001479436">
    <property type="component" value="Unassembled WGS sequence"/>
</dbReference>
<evidence type="ECO:0000256" key="2">
    <source>
        <dbReference type="SAM" id="Phobius"/>
    </source>
</evidence>
<keyword evidence="2" id="KW-1133">Transmembrane helix</keyword>
<feature type="transmembrane region" description="Helical" evidence="2">
    <location>
        <begin position="31"/>
        <end position="49"/>
    </location>
</feature>
<keyword evidence="2" id="KW-0472">Membrane</keyword>
<accession>A0ABR2X3I5</accession>
<proteinExistence type="predicted"/>
<gene>
    <name evidence="3" type="ORF">K7432_001294</name>
</gene>
<evidence type="ECO:0000313" key="4">
    <source>
        <dbReference type="Proteomes" id="UP001479436"/>
    </source>
</evidence>